<evidence type="ECO:0000313" key="13">
    <source>
        <dbReference type="Proteomes" id="UP000244926"/>
    </source>
</evidence>
<dbReference type="InterPro" id="IPR005844">
    <property type="entry name" value="A-D-PHexomutase_a/b/a-I"/>
</dbReference>
<dbReference type="InterPro" id="IPR005845">
    <property type="entry name" value="A-D-PHexomutase_a/b/a-II"/>
</dbReference>
<dbReference type="SUPFAM" id="SSF53738">
    <property type="entry name" value="Phosphoglucomutase, first 3 domains"/>
    <property type="match status" value="3"/>
</dbReference>
<dbReference type="KEGG" id="csee:C10C_0036"/>
<dbReference type="RefSeq" id="WP_108896219.1">
    <property type="nucleotide sequence ID" value="NZ_LT993738.1"/>
</dbReference>
<dbReference type="Gene3D" id="3.40.120.10">
    <property type="entry name" value="Alpha-D-Glucose-1,6-Bisphosphate, subunit A, domain 3"/>
    <property type="match status" value="3"/>
</dbReference>
<feature type="domain" description="Alpha-D-phosphohexomutase alpha/beta/alpha" evidence="11">
    <location>
        <begin position="333"/>
        <end position="459"/>
    </location>
</feature>
<dbReference type="GO" id="GO:0008973">
    <property type="term" value="F:phosphopentomutase activity"/>
    <property type="evidence" value="ECO:0007669"/>
    <property type="project" value="TreeGrafter"/>
</dbReference>
<comment type="similarity">
    <text evidence="2 7">Belongs to the phosphohexose mutase family.</text>
</comment>
<evidence type="ECO:0000259" key="8">
    <source>
        <dbReference type="Pfam" id="PF00408"/>
    </source>
</evidence>
<name>A0A2R8FAD9_9CHLA</name>
<evidence type="ECO:0000256" key="7">
    <source>
        <dbReference type="RuleBase" id="RU004326"/>
    </source>
</evidence>
<feature type="domain" description="Alpha-D-phosphohexomutase C-terminal" evidence="8">
    <location>
        <begin position="538"/>
        <end position="559"/>
    </location>
</feature>
<feature type="domain" description="Alpha-D-phosphohexomutase alpha/beta/alpha" evidence="10">
    <location>
        <begin position="230"/>
        <end position="324"/>
    </location>
</feature>
<dbReference type="PANTHER" id="PTHR45745">
    <property type="entry name" value="PHOSPHOMANNOMUTASE 45A"/>
    <property type="match status" value="1"/>
</dbReference>
<evidence type="ECO:0000259" key="10">
    <source>
        <dbReference type="Pfam" id="PF02879"/>
    </source>
</evidence>
<protein>
    <submittedName>
        <fullName evidence="12">Phosphoglucomutase,phosphoglucomutase,Deoxyribose -phosphate aldolase,phosphoglucosamine mutase,Phosphoglucomutase/phosphomannomutase, alpha/beta/alpha domain I</fullName>
    </submittedName>
</protein>
<dbReference type="Pfam" id="PF02879">
    <property type="entry name" value="PGM_PMM_II"/>
    <property type="match status" value="1"/>
</dbReference>
<dbReference type="PROSITE" id="PS00710">
    <property type="entry name" value="PGM_PMM"/>
    <property type="match status" value="1"/>
</dbReference>
<dbReference type="AlphaFoldDB" id="A0A2R8FAD9"/>
<dbReference type="GO" id="GO:0006166">
    <property type="term" value="P:purine ribonucleoside salvage"/>
    <property type="evidence" value="ECO:0007669"/>
    <property type="project" value="TreeGrafter"/>
</dbReference>
<feature type="domain" description="Alpha-D-phosphohexomutase alpha/beta/alpha" evidence="9">
    <location>
        <begin position="56"/>
        <end position="193"/>
    </location>
</feature>
<comment type="cofactor">
    <cofactor evidence="1">
        <name>Mg(2+)</name>
        <dbReference type="ChEBI" id="CHEBI:18420"/>
    </cofactor>
</comment>
<accession>A0A2R8FAD9</accession>
<dbReference type="InterPro" id="IPR005843">
    <property type="entry name" value="A-D-PHexomutase_C"/>
</dbReference>
<evidence type="ECO:0000256" key="2">
    <source>
        <dbReference type="ARBA" id="ARBA00010231"/>
    </source>
</evidence>
<keyword evidence="5 7" id="KW-0460">Magnesium</keyword>
<gene>
    <name evidence="12" type="primary">pgcA</name>
    <name evidence="12" type="ORF">C10C_0036</name>
</gene>
<dbReference type="OrthoDB" id="9806956at2"/>
<evidence type="ECO:0000256" key="4">
    <source>
        <dbReference type="ARBA" id="ARBA00022723"/>
    </source>
</evidence>
<keyword evidence="3" id="KW-0597">Phosphoprotein</keyword>
<evidence type="ECO:0000256" key="3">
    <source>
        <dbReference type="ARBA" id="ARBA00022553"/>
    </source>
</evidence>
<dbReference type="Gene3D" id="3.30.310.50">
    <property type="entry name" value="Alpha-D-phosphohexomutase, C-terminal domain"/>
    <property type="match status" value="1"/>
</dbReference>
<dbReference type="Proteomes" id="UP000244926">
    <property type="component" value="Chromosome I"/>
</dbReference>
<organism evidence="12 13">
    <name type="scientific">Chlamydia serpentis</name>
    <dbReference type="NCBI Taxonomy" id="1967782"/>
    <lineage>
        <taxon>Bacteria</taxon>
        <taxon>Pseudomonadati</taxon>
        <taxon>Chlamydiota</taxon>
        <taxon>Chlamydiia</taxon>
        <taxon>Chlamydiales</taxon>
        <taxon>Chlamydiaceae</taxon>
        <taxon>Chlamydia/Chlamydophila group</taxon>
        <taxon>Chlamydia</taxon>
    </lineage>
</organism>
<dbReference type="InterPro" id="IPR016055">
    <property type="entry name" value="A-D-PHexomutase_a/b/a-I/II/III"/>
</dbReference>
<dbReference type="PRINTS" id="PR00509">
    <property type="entry name" value="PGMPMM"/>
</dbReference>
<dbReference type="Pfam" id="PF00408">
    <property type="entry name" value="PGM_PMM_IV"/>
    <property type="match status" value="1"/>
</dbReference>
<evidence type="ECO:0000256" key="6">
    <source>
        <dbReference type="ARBA" id="ARBA00023235"/>
    </source>
</evidence>
<dbReference type="InterPro" id="IPR036900">
    <property type="entry name" value="A-D-PHexomutase_C_sf"/>
</dbReference>
<keyword evidence="4 7" id="KW-0479">Metal-binding</keyword>
<dbReference type="InterPro" id="IPR016066">
    <property type="entry name" value="A-D-PHexomutase_CS"/>
</dbReference>
<dbReference type="InterPro" id="IPR005841">
    <property type="entry name" value="Alpha-D-phosphohexomutase_SF"/>
</dbReference>
<dbReference type="InterPro" id="IPR005846">
    <property type="entry name" value="A-D-PHexomutase_a/b/a-III"/>
</dbReference>
<dbReference type="Pfam" id="PF02878">
    <property type="entry name" value="PGM_PMM_I"/>
    <property type="match status" value="1"/>
</dbReference>
<evidence type="ECO:0000259" key="11">
    <source>
        <dbReference type="Pfam" id="PF02880"/>
    </source>
</evidence>
<dbReference type="SUPFAM" id="SSF55957">
    <property type="entry name" value="Phosphoglucomutase, C-terminal domain"/>
    <property type="match status" value="1"/>
</dbReference>
<evidence type="ECO:0000259" key="9">
    <source>
        <dbReference type="Pfam" id="PF02878"/>
    </source>
</evidence>
<dbReference type="GO" id="GO:0000287">
    <property type="term" value="F:magnesium ion binding"/>
    <property type="evidence" value="ECO:0007669"/>
    <property type="project" value="InterPro"/>
</dbReference>
<dbReference type="PANTHER" id="PTHR45745:SF1">
    <property type="entry name" value="PHOSPHOGLUCOMUTASE 2B-RELATED"/>
    <property type="match status" value="1"/>
</dbReference>
<dbReference type="GO" id="GO:0005975">
    <property type="term" value="P:carbohydrate metabolic process"/>
    <property type="evidence" value="ECO:0007669"/>
    <property type="project" value="InterPro"/>
</dbReference>
<evidence type="ECO:0000256" key="5">
    <source>
        <dbReference type="ARBA" id="ARBA00022842"/>
    </source>
</evidence>
<sequence>MDELKRRIKSLYDGVTAENILSWLSNDNNQKDTKIILELLERNPGQLRELFGTTLVFGTGGLRSPMGIGTNRINLFTIRRTTQGLVKVLQTHAPHFEDPIRVVIGCDTRHNSIEFAYETAKVLAGNGCKVFLFQHPEPLALVSFTIRQEQAMGGVMITASHNPPVYNGYKVYMSSGGQVLPPLDQEIISACREVSEVLSVSSIDHPNIKLIGKEHEALYRETLQKLQLHPEDNRISGRTLSISYSPLHGTGVSLVPRILKDWGFLSVNLVEKQAISDGDFPTVDLPNPEDPDALRLGIKQMLVNNDDIFIATDPDADRVGVVCLEEGQPYRFNGNQTACLLADHILHAWGKKRRLGAQDKLVKSLVTTEMLSAIAEHYHVDLINVGTGFKYIGAKIESWRNSSNNFVFGAEESYGYLYGTHVEDKDAIITSALIAEAALQQKLKGKTLRDALLSLYETYGYFANKTESVVFSGDADEQEIRKKLLRLEETSTARLFSGKYQVEKIENYAQGVGLNFLLNQSYPLELPKTSMICYYFSGGGRVIVRPSGTEPKIKFYFETSIHYLTQVKDKEIQKERELESQQHLDEFIFSFKDKFSNL</sequence>
<dbReference type="CDD" id="cd05799">
    <property type="entry name" value="PGM2"/>
    <property type="match status" value="1"/>
</dbReference>
<dbReference type="EMBL" id="LT993738">
    <property type="protein sequence ID" value="SPN73227.1"/>
    <property type="molecule type" value="Genomic_DNA"/>
</dbReference>
<proteinExistence type="inferred from homology"/>
<keyword evidence="6" id="KW-0413">Isomerase</keyword>
<evidence type="ECO:0000256" key="1">
    <source>
        <dbReference type="ARBA" id="ARBA00001946"/>
    </source>
</evidence>
<keyword evidence="13" id="KW-1185">Reference proteome</keyword>
<reference evidence="13" key="1">
    <citation type="submission" date="2017-11" db="EMBL/GenBank/DDBJ databases">
        <authorList>
            <person name="Seth-Smith MB H."/>
        </authorList>
    </citation>
    <scope>NUCLEOTIDE SEQUENCE [LARGE SCALE GENOMIC DNA]</scope>
</reference>
<dbReference type="Pfam" id="PF02880">
    <property type="entry name" value="PGM_PMM_III"/>
    <property type="match status" value="1"/>
</dbReference>
<evidence type="ECO:0000313" key="12">
    <source>
        <dbReference type="EMBL" id="SPN73227.1"/>
    </source>
</evidence>